<dbReference type="AlphaFoldDB" id="A0A0F9S5S3"/>
<organism evidence="1">
    <name type="scientific">marine sediment metagenome</name>
    <dbReference type="NCBI Taxonomy" id="412755"/>
    <lineage>
        <taxon>unclassified sequences</taxon>
        <taxon>metagenomes</taxon>
        <taxon>ecological metagenomes</taxon>
    </lineage>
</organism>
<protein>
    <recommendedName>
        <fullName evidence="2">GIY-YIG domain-containing protein</fullName>
    </recommendedName>
</protein>
<gene>
    <name evidence="1" type="ORF">LCGC14_0560760</name>
</gene>
<reference evidence="1" key="1">
    <citation type="journal article" date="2015" name="Nature">
        <title>Complex archaea that bridge the gap between prokaryotes and eukaryotes.</title>
        <authorList>
            <person name="Spang A."/>
            <person name="Saw J.H."/>
            <person name="Jorgensen S.L."/>
            <person name="Zaremba-Niedzwiedzka K."/>
            <person name="Martijn J."/>
            <person name="Lind A.E."/>
            <person name="van Eijk R."/>
            <person name="Schleper C."/>
            <person name="Guy L."/>
            <person name="Ettema T.J."/>
        </authorList>
    </citation>
    <scope>NUCLEOTIDE SEQUENCE</scope>
</reference>
<dbReference type="EMBL" id="LAZR01000797">
    <property type="protein sequence ID" value="KKN57592.1"/>
    <property type="molecule type" value="Genomic_DNA"/>
</dbReference>
<evidence type="ECO:0000313" key="1">
    <source>
        <dbReference type="EMBL" id="KKN57592.1"/>
    </source>
</evidence>
<dbReference type="InterPro" id="IPR035901">
    <property type="entry name" value="GIY-YIG_endonuc_sf"/>
</dbReference>
<proteinExistence type="predicted"/>
<sequence>MGTKKVNYNKKGIDQLPNNKPVLYKIETDAGNQNYVGIAKRGRVRERIGEHLGNLPGSTVRIEQFKNVTDARKKEANIISRNKPKYNKQGK</sequence>
<comment type="caution">
    <text evidence="1">The sequence shown here is derived from an EMBL/GenBank/DDBJ whole genome shotgun (WGS) entry which is preliminary data.</text>
</comment>
<accession>A0A0F9S5S3</accession>
<evidence type="ECO:0008006" key="2">
    <source>
        <dbReference type="Google" id="ProtNLM"/>
    </source>
</evidence>
<dbReference type="SUPFAM" id="SSF82771">
    <property type="entry name" value="GIY-YIG endonuclease"/>
    <property type="match status" value="1"/>
</dbReference>
<name>A0A0F9S5S3_9ZZZZ</name>